<accession>A0A8J6LU02</accession>
<dbReference type="Proteomes" id="UP000597668">
    <property type="component" value="Unassembled WGS sequence"/>
</dbReference>
<dbReference type="CDD" id="cd00093">
    <property type="entry name" value="HTH_XRE"/>
    <property type="match status" value="1"/>
</dbReference>
<name>A0A8J6LU02_9FIRM</name>
<dbReference type="PROSITE" id="PS50943">
    <property type="entry name" value="HTH_CROC1"/>
    <property type="match status" value="1"/>
</dbReference>
<dbReference type="SUPFAM" id="SSF47413">
    <property type="entry name" value="lambda repressor-like DNA-binding domains"/>
    <property type="match status" value="1"/>
</dbReference>
<comment type="caution">
    <text evidence="2">The sequence shown here is derived from an EMBL/GenBank/DDBJ whole genome shotgun (WGS) entry which is preliminary data.</text>
</comment>
<proteinExistence type="predicted"/>
<gene>
    <name evidence="2" type="ORF">H8K20_06530</name>
</gene>
<dbReference type="SMART" id="SM00530">
    <property type="entry name" value="HTH_XRE"/>
    <property type="match status" value="1"/>
</dbReference>
<dbReference type="InterPro" id="IPR001387">
    <property type="entry name" value="Cro/C1-type_HTH"/>
</dbReference>
<sequence>MGEIYKRIEDLCKSSKINITVMCKEAGVPRSALSDYKAGRIKTLSADKLSKIAAYFNVSVDYLLGNTDQKEKAPAKAEADDVTFDDFTYAMYHESRELDNEDKQALLNMARLLKKKIKEKE</sequence>
<dbReference type="Pfam" id="PF01381">
    <property type="entry name" value="HTH_3"/>
    <property type="match status" value="1"/>
</dbReference>
<dbReference type="EMBL" id="JACOGI010000001">
    <property type="protein sequence ID" value="MBC3516049.1"/>
    <property type="molecule type" value="Genomic_DNA"/>
</dbReference>
<dbReference type="RefSeq" id="WP_186487848.1">
    <property type="nucleotide sequence ID" value="NZ_JACOGI010000001.1"/>
</dbReference>
<evidence type="ECO:0000259" key="1">
    <source>
        <dbReference type="PROSITE" id="PS50943"/>
    </source>
</evidence>
<organism evidence="2 3">
    <name type="scientific">Neobittarella massiliensis</name>
    <name type="common">ex Bilen et al. 2018</name>
    <dbReference type="NCBI Taxonomy" id="2041842"/>
    <lineage>
        <taxon>Bacteria</taxon>
        <taxon>Bacillati</taxon>
        <taxon>Bacillota</taxon>
        <taxon>Clostridia</taxon>
        <taxon>Eubacteriales</taxon>
        <taxon>Oscillospiraceae</taxon>
        <taxon>Neobittarella (ex Bilen et al. 2018)</taxon>
    </lineage>
</organism>
<reference evidence="2" key="1">
    <citation type="submission" date="2020-08" db="EMBL/GenBank/DDBJ databases">
        <authorList>
            <person name="Liu C."/>
            <person name="Sun Q."/>
        </authorList>
    </citation>
    <scope>NUCLEOTIDE SEQUENCE</scope>
    <source>
        <strain evidence="2">NSJ-65</strain>
    </source>
</reference>
<evidence type="ECO:0000313" key="2">
    <source>
        <dbReference type="EMBL" id="MBC3516049.1"/>
    </source>
</evidence>
<keyword evidence="3" id="KW-1185">Reference proteome</keyword>
<dbReference type="InterPro" id="IPR010982">
    <property type="entry name" value="Lambda_DNA-bd_dom_sf"/>
</dbReference>
<evidence type="ECO:0000313" key="3">
    <source>
        <dbReference type="Proteomes" id="UP000597668"/>
    </source>
</evidence>
<feature type="domain" description="HTH cro/C1-type" evidence="1">
    <location>
        <begin position="8"/>
        <end position="63"/>
    </location>
</feature>
<protein>
    <submittedName>
        <fullName evidence="2">Helix-turn-helix transcriptional regulator</fullName>
    </submittedName>
</protein>
<dbReference type="AlphaFoldDB" id="A0A8J6LU02"/>
<dbReference type="GO" id="GO:0003677">
    <property type="term" value="F:DNA binding"/>
    <property type="evidence" value="ECO:0007669"/>
    <property type="project" value="InterPro"/>
</dbReference>
<dbReference type="Gene3D" id="1.10.260.40">
    <property type="entry name" value="lambda repressor-like DNA-binding domains"/>
    <property type="match status" value="1"/>
</dbReference>